<evidence type="ECO:0000313" key="2">
    <source>
        <dbReference type="EMBL" id="SHO58655.1"/>
    </source>
</evidence>
<dbReference type="Pfam" id="PF11655">
    <property type="entry name" value="DUF2589"/>
    <property type="match status" value="1"/>
</dbReference>
<evidence type="ECO:0008006" key="4">
    <source>
        <dbReference type="Google" id="ProtNLM"/>
    </source>
</evidence>
<feature type="compositionally biased region" description="Polar residues" evidence="1">
    <location>
        <begin position="116"/>
        <end position="135"/>
    </location>
</feature>
<dbReference type="STRING" id="1117707.VQ7734_04427"/>
<reference evidence="3" key="1">
    <citation type="submission" date="2016-12" db="EMBL/GenBank/DDBJ databases">
        <authorList>
            <person name="Rodrigo-Torres L."/>
            <person name="Arahal R.D."/>
            <person name="Lucena T."/>
        </authorList>
    </citation>
    <scope>NUCLEOTIDE SEQUENCE [LARGE SCALE GENOMIC DNA]</scope>
</reference>
<protein>
    <recommendedName>
        <fullName evidence="4">DUF2589 domain-containing protein</fullName>
    </recommendedName>
</protein>
<keyword evidence="3" id="KW-1185">Reference proteome</keyword>
<evidence type="ECO:0000256" key="1">
    <source>
        <dbReference type="SAM" id="MobiDB-lite"/>
    </source>
</evidence>
<name>A0A1M7Z1D6_9VIBR</name>
<dbReference type="EMBL" id="FRFG01000073">
    <property type="protein sequence ID" value="SHO58655.1"/>
    <property type="molecule type" value="Genomic_DNA"/>
</dbReference>
<dbReference type="InterPro" id="IPR024510">
    <property type="entry name" value="DUF2589"/>
</dbReference>
<accession>A0A1M7Z1D6</accession>
<dbReference type="AlphaFoldDB" id="A0A1M7Z1D6"/>
<dbReference type="OrthoDB" id="5870625at2"/>
<evidence type="ECO:0000313" key="3">
    <source>
        <dbReference type="Proteomes" id="UP000184600"/>
    </source>
</evidence>
<dbReference type="RefSeq" id="WP_073586098.1">
    <property type="nucleotide sequence ID" value="NZ_AP024898.1"/>
</dbReference>
<gene>
    <name evidence="2" type="ORF">VQ7734_04427</name>
</gene>
<dbReference type="Proteomes" id="UP000184600">
    <property type="component" value="Unassembled WGS sequence"/>
</dbReference>
<proteinExistence type="predicted"/>
<sequence length="168" mass="18436">MIEFQALMRAIHHGAKDAAKAVEGETIDFIRRFFDEVPNESYVHDDQTPPALRPKTCAMQFPGRSAEGVETVTVKVPLLALVPISSPRITEVKFSADLEISTDKDDKLMVSFPSPKKNSLLTAKSPANTTPKQGNAQVEITLTGHEPPEGLKKLIEGYERALRSQIPG</sequence>
<feature type="region of interest" description="Disordered" evidence="1">
    <location>
        <begin position="113"/>
        <end position="135"/>
    </location>
</feature>
<organism evidence="2 3">
    <name type="scientific">Vibrio quintilis</name>
    <dbReference type="NCBI Taxonomy" id="1117707"/>
    <lineage>
        <taxon>Bacteria</taxon>
        <taxon>Pseudomonadati</taxon>
        <taxon>Pseudomonadota</taxon>
        <taxon>Gammaproteobacteria</taxon>
        <taxon>Vibrionales</taxon>
        <taxon>Vibrionaceae</taxon>
        <taxon>Vibrio</taxon>
    </lineage>
</organism>